<dbReference type="Gene3D" id="3.30.200.20">
    <property type="entry name" value="Phosphorylase Kinase, domain 1"/>
    <property type="match status" value="1"/>
</dbReference>
<dbReference type="RefSeq" id="WP_020817719.1">
    <property type="nucleotide sequence ID" value="NZ_JANF02000030.1"/>
</dbReference>
<dbReference type="Pfam" id="PF01636">
    <property type="entry name" value="APH"/>
    <property type="match status" value="1"/>
</dbReference>
<dbReference type="InterPro" id="IPR011009">
    <property type="entry name" value="Kinase-like_dom_sf"/>
</dbReference>
<sequence>MSDLDEASLARWMARAVPDFQGLGRIGKFPGGQSNPTYRIEAGERTYVLRRQPFGDLLPSAHAVDREYRLISALHPAGFPVPRPVALCEDRNVAGALFYMMEMVDGRSFWNGALPEIGKGERRAFYEAMIDALARLHSLDYEKIGLGGFGRAGNYFERQVGRWTKQYRAAQTDHIPEMEKLIEWLPRTVPRQTRNSIIHGDFRIDNLIFAKDRPKVLAVIDWELATIGDPLADFAYLAMNWIMPADGRSWLGGLDLEGEGLMTLDQAMDRYCDAAGCGPLPDLSWHFAYNLFRMAGILQGVKKRMADGNASSSEAEVMVAKIQPLASEAWRRACMAGALDPTVNS</sequence>
<dbReference type="Gene3D" id="3.90.1200.10">
    <property type="match status" value="1"/>
</dbReference>
<dbReference type="PANTHER" id="PTHR47829:SF1">
    <property type="entry name" value="HAD FAMILY PHOSPHATASE"/>
    <property type="match status" value="1"/>
</dbReference>
<dbReference type="InterPro" id="IPR041726">
    <property type="entry name" value="ACAD10_11_N"/>
</dbReference>
<comment type="caution">
    <text evidence="2">The sequence shown here is derived from an EMBL/GenBank/DDBJ whole genome shotgun (WGS) entry which is preliminary data.</text>
</comment>
<evidence type="ECO:0000313" key="2">
    <source>
        <dbReference type="EMBL" id="KER37139.1"/>
    </source>
</evidence>
<proteinExistence type="predicted"/>
<reference evidence="2 3" key="1">
    <citation type="submission" date="2014-05" db="EMBL/GenBank/DDBJ databases">
        <title>Genome Announcement of Sphingobium lucknowense F2.</title>
        <authorList>
            <person name="Lal R."/>
            <person name="Negi V."/>
            <person name="Lata P."/>
            <person name="Sangwan N."/>
            <person name="Gupta S.K."/>
            <person name="Rao D.L.N."/>
            <person name="Das S."/>
        </authorList>
    </citation>
    <scope>NUCLEOTIDE SEQUENCE [LARGE SCALE GENOMIC DNA]</scope>
    <source>
        <strain evidence="2 3">F2</strain>
    </source>
</reference>
<accession>A0A8E0WTL4</accession>
<dbReference type="Proteomes" id="UP000028135">
    <property type="component" value="Unassembled WGS sequence"/>
</dbReference>
<keyword evidence="2" id="KW-0808">Transferase</keyword>
<dbReference type="AlphaFoldDB" id="A0A8E0WTL4"/>
<dbReference type="GO" id="GO:0016740">
    <property type="term" value="F:transferase activity"/>
    <property type="evidence" value="ECO:0007669"/>
    <property type="project" value="UniProtKB-KW"/>
</dbReference>
<dbReference type="InterPro" id="IPR002575">
    <property type="entry name" value="Aminoglycoside_PTrfase"/>
</dbReference>
<dbReference type="InterPro" id="IPR052898">
    <property type="entry name" value="ACAD10-like"/>
</dbReference>
<evidence type="ECO:0000259" key="1">
    <source>
        <dbReference type="Pfam" id="PF01636"/>
    </source>
</evidence>
<dbReference type="PANTHER" id="PTHR47829">
    <property type="entry name" value="HYDROLASE, PUTATIVE (AFU_ORTHOLOGUE AFUA_1G12880)-RELATED"/>
    <property type="match status" value="1"/>
</dbReference>
<gene>
    <name evidence="2" type="ORF">AL00_06950</name>
</gene>
<organism evidence="2 3">
    <name type="scientific">Sphingobium indicum F2</name>
    <dbReference type="NCBI Taxonomy" id="1450518"/>
    <lineage>
        <taxon>Bacteria</taxon>
        <taxon>Pseudomonadati</taxon>
        <taxon>Pseudomonadota</taxon>
        <taxon>Alphaproteobacteria</taxon>
        <taxon>Sphingomonadales</taxon>
        <taxon>Sphingomonadaceae</taxon>
        <taxon>Sphingobium</taxon>
    </lineage>
</organism>
<protein>
    <submittedName>
        <fullName evidence="2">Aminoglycoside phosphotransferase</fullName>
    </submittedName>
</protein>
<dbReference type="EMBL" id="JANF02000030">
    <property type="protein sequence ID" value="KER37139.1"/>
    <property type="molecule type" value="Genomic_DNA"/>
</dbReference>
<evidence type="ECO:0000313" key="3">
    <source>
        <dbReference type="Proteomes" id="UP000028135"/>
    </source>
</evidence>
<name>A0A8E0WTL4_9SPHN</name>
<dbReference type="SUPFAM" id="SSF56112">
    <property type="entry name" value="Protein kinase-like (PK-like)"/>
    <property type="match status" value="1"/>
</dbReference>
<feature type="domain" description="Aminoglycoside phosphotransferase" evidence="1">
    <location>
        <begin position="28"/>
        <end position="251"/>
    </location>
</feature>
<dbReference type="CDD" id="cd05154">
    <property type="entry name" value="ACAD10_11_N-like"/>
    <property type="match status" value="1"/>
</dbReference>